<dbReference type="PANTHER" id="PTHR43861">
    <property type="entry name" value="TRANS-ACONITATE 2-METHYLTRANSFERASE-RELATED"/>
    <property type="match status" value="1"/>
</dbReference>
<evidence type="ECO:0000256" key="2">
    <source>
        <dbReference type="ARBA" id="ARBA00022691"/>
    </source>
</evidence>
<dbReference type="RefSeq" id="WP_194855968.1">
    <property type="nucleotide sequence ID" value="NZ_ARXR01000012.1"/>
</dbReference>
<dbReference type="SUPFAM" id="SSF53335">
    <property type="entry name" value="S-adenosyl-L-methionine-dependent methyltransferases"/>
    <property type="match status" value="1"/>
</dbReference>
<dbReference type="GO" id="GO:0032259">
    <property type="term" value="P:methylation"/>
    <property type="evidence" value="ECO:0007669"/>
    <property type="project" value="UniProtKB-KW"/>
</dbReference>
<comment type="caution">
    <text evidence="5">The sequence shown here is derived from an EMBL/GenBank/DDBJ whole genome shotgun (WGS) entry which is preliminary data.</text>
</comment>
<evidence type="ECO:0000313" key="5">
    <source>
        <dbReference type="EMBL" id="MBF5053164.1"/>
    </source>
</evidence>
<protein>
    <recommendedName>
        <fullName evidence="3">Carboxy-S-adenosyl-L-methionine synthase</fullName>
        <shortName evidence="3">Cx-SAM synthase</shortName>
        <ecNumber evidence="3">2.1.3.-</ecNumber>
    </recommendedName>
</protein>
<evidence type="ECO:0000313" key="6">
    <source>
        <dbReference type="Proteomes" id="UP000644441"/>
    </source>
</evidence>
<comment type="function">
    <text evidence="3">Catalyzes the conversion of S-adenosyl-L-methionine (SAM) to carboxy-S-adenosyl-L-methionine (Cx-SAM).</text>
</comment>
<dbReference type="PIRSF" id="PIRSF006325">
    <property type="entry name" value="MeTrfase_bac"/>
    <property type="match status" value="1"/>
</dbReference>
<accession>A0ABS0AGD0</accession>
<dbReference type="InterPro" id="IPR041698">
    <property type="entry name" value="Methyltransf_25"/>
</dbReference>
<dbReference type="EMBL" id="ARXR01000012">
    <property type="protein sequence ID" value="MBF5053164.1"/>
    <property type="molecule type" value="Genomic_DNA"/>
</dbReference>
<proteinExistence type="inferred from homology"/>
<dbReference type="InterPro" id="IPR029063">
    <property type="entry name" value="SAM-dependent_MTases_sf"/>
</dbReference>
<dbReference type="HAMAP" id="MF_01589">
    <property type="entry name" value="Cx_SAM_synthase"/>
    <property type="match status" value="1"/>
</dbReference>
<sequence>MTSDNDPTSKPASGKDRLFAEQDRAISDFDFGESTARVFDDMLDRSIPQYGELQRMIGELAGEFATPGSRVYDLGCSTGLTLKSLDRTVDAAATLVGVDYSPAMLEKARDNLSGQHQSGRLRLEHADLNDGILIENASVVVLNLTLQFVRPVNRESLLRSVVDGLNPGGVLILVEKVLGSDALLNRLWIKLYYDMKKRNGYSETEIAKKREALENVLIPYRPDENIKILARSGLDNVDMFFKWYNFAGFLGVKA</sequence>
<dbReference type="Pfam" id="PF13649">
    <property type="entry name" value="Methyltransf_25"/>
    <property type="match status" value="1"/>
</dbReference>
<comment type="caution">
    <text evidence="3">Lacks conserved residue(s) required for the propagation of feature annotation.</text>
</comment>
<comment type="subunit">
    <text evidence="3">Homodimer.</text>
</comment>
<feature type="binding site" evidence="3">
    <location>
        <position position="143"/>
    </location>
    <ligand>
        <name>S-adenosyl-L-methionine</name>
        <dbReference type="ChEBI" id="CHEBI:59789"/>
    </ligand>
</feature>
<keyword evidence="2 3" id="KW-0949">S-adenosyl-L-methionine</keyword>
<dbReference type="PANTHER" id="PTHR43861:SF2">
    <property type="entry name" value="CARBOXY-S-ADENOSYL-L-METHIONINE SYNTHASE"/>
    <property type="match status" value="1"/>
</dbReference>
<feature type="binding site" evidence="3">
    <location>
        <begin position="75"/>
        <end position="77"/>
    </location>
    <ligand>
        <name>S-adenosyl-L-methionine</name>
        <dbReference type="ChEBI" id="CHEBI:59789"/>
    </ligand>
</feature>
<feature type="binding site" evidence="3">
    <location>
        <position position="50"/>
    </location>
    <ligand>
        <name>S-adenosyl-L-methionine</name>
        <dbReference type="ChEBI" id="CHEBI:59789"/>
    </ligand>
</feature>
<evidence type="ECO:0000259" key="4">
    <source>
        <dbReference type="Pfam" id="PF13649"/>
    </source>
</evidence>
<reference evidence="5 6" key="1">
    <citation type="submission" date="2012-09" db="EMBL/GenBank/DDBJ databases">
        <title>Genome Sequence of alkane-degrading Bacterium Alcanivorax venustensis ISO4.</title>
        <authorList>
            <person name="Lai Q."/>
            <person name="Shao Z."/>
        </authorList>
    </citation>
    <scope>NUCLEOTIDE SEQUENCE [LARGE SCALE GENOMIC DNA]</scope>
    <source>
        <strain evidence="5 6">ISO4</strain>
    </source>
</reference>
<comment type="catalytic activity">
    <reaction evidence="3">
        <text>prephenate + S-adenosyl-L-methionine = carboxy-S-adenosyl-L-methionine + 3-phenylpyruvate + H2O</text>
        <dbReference type="Rhea" id="RHEA:51692"/>
        <dbReference type="ChEBI" id="CHEBI:15377"/>
        <dbReference type="ChEBI" id="CHEBI:18005"/>
        <dbReference type="ChEBI" id="CHEBI:29934"/>
        <dbReference type="ChEBI" id="CHEBI:59789"/>
        <dbReference type="ChEBI" id="CHEBI:134278"/>
    </reaction>
</comment>
<evidence type="ECO:0000256" key="1">
    <source>
        <dbReference type="ARBA" id="ARBA00022679"/>
    </source>
</evidence>
<name>A0ABS0AGD0_9GAMM</name>
<organism evidence="5 6">
    <name type="scientific">Alloalcanivorax venustensis ISO4</name>
    <dbReference type="NCBI Taxonomy" id="1177184"/>
    <lineage>
        <taxon>Bacteria</taxon>
        <taxon>Pseudomonadati</taxon>
        <taxon>Pseudomonadota</taxon>
        <taxon>Gammaproteobacteria</taxon>
        <taxon>Oceanospirillales</taxon>
        <taxon>Alcanivoracaceae</taxon>
        <taxon>Alloalcanivorax</taxon>
    </lineage>
</organism>
<feature type="domain" description="Methyltransferase" evidence="4">
    <location>
        <begin position="71"/>
        <end position="169"/>
    </location>
</feature>
<gene>
    <name evidence="3" type="primary">cmoA</name>
    <name evidence="5" type="ORF">ISO4_01766</name>
</gene>
<dbReference type="Proteomes" id="UP000644441">
    <property type="component" value="Unassembled WGS sequence"/>
</dbReference>
<dbReference type="CDD" id="cd02440">
    <property type="entry name" value="AdoMet_MTases"/>
    <property type="match status" value="1"/>
</dbReference>
<keyword evidence="6" id="KW-1185">Reference proteome</keyword>
<dbReference type="EC" id="2.1.3.-" evidence="3"/>
<feature type="binding site" evidence="3">
    <location>
        <begin position="127"/>
        <end position="128"/>
    </location>
    <ligand>
        <name>S-adenosyl-L-methionine</name>
        <dbReference type="ChEBI" id="CHEBI:59789"/>
    </ligand>
</feature>
<feature type="binding site" evidence="3">
    <location>
        <position position="210"/>
    </location>
    <ligand>
        <name>S-adenosyl-L-methionine</name>
        <dbReference type="ChEBI" id="CHEBI:59789"/>
    </ligand>
</feature>
<dbReference type="Gene3D" id="3.40.50.150">
    <property type="entry name" value="Vaccinia Virus protein VP39"/>
    <property type="match status" value="1"/>
</dbReference>
<dbReference type="GO" id="GO:0008168">
    <property type="term" value="F:methyltransferase activity"/>
    <property type="evidence" value="ECO:0007669"/>
    <property type="project" value="UniProtKB-KW"/>
</dbReference>
<keyword evidence="1 3" id="KW-0808">Transferase</keyword>
<keyword evidence="5" id="KW-0489">Methyltransferase</keyword>
<comment type="similarity">
    <text evidence="3">Belongs to the class I-like SAM-binding methyltransferase superfamily. Cx-SAM synthase family.</text>
</comment>
<evidence type="ECO:0000256" key="3">
    <source>
        <dbReference type="HAMAP-Rule" id="MF_01589"/>
    </source>
</evidence>
<dbReference type="NCBIfam" id="TIGR00740">
    <property type="entry name" value="carboxy-S-adenosyl-L-methionine synthase CmoA"/>
    <property type="match status" value="1"/>
</dbReference>
<dbReference type="InterPro" id="IPR005271">
    <property type="entry name" value="CmoA"/>
</dbReference>